<keyword evidence="7" id="KW-0479">Metal-binding</keyword>
<dbReference type="OrthoDB" id="9802453at2"/>
<feature type="binding site" evidence="7">
    <location>
        <begin position="207"/>
        <end position="211"/>
    </location>
    <ligand>
        <name>ATP</name>
        <dbReference type="ChEBI" id="CHEBI:30616"/>
    </ligand>
</feature>
<dbReference type="InterPro" id="IPR000890">
    <property type="entry name" value="Aliphatic_acid_kin_short-chain"/>
</dbReference>
<dbReference type="EC" id="2.7.2.1" evidence="7"/>
<evidence type="ECO:0000313" key="9">
    <source>
        <dbReference type="EMBL" id="SHE60675.1"/>
    </source>
</evidence>
<dbReference type="GO" id="GO:0006085">
    <property type="term" value="P:acetyl-CoA biosynthetic process"/>
    <property type="evidence" value="ECO:0007669"/>
    <property type="project" value="UniProtKB-UniRule"/>
</dbReference>
<gene>
    <name evidence="7" type="primary">ackA</name>
    <name evidence="9" type="ORF">SAMN05443638_10622</name>
</gene>
<dbReference type="InterPro" id="IPR043129">
    <property type="entry name" value="ATPase_NBD"/>
</dbReference>
<accession>A0A1M4UVG3</accession>
<dbReference type="GO" id="GO:0008776">
    <property type="term" value="F:acetate kinase activity"/>
    <property type="evidence" value="ECO:0007669"/>
    <property type="project" value="UniProtKB-UniRule"/>
</dbReference>
<dbReference type="AlphaFoldDB" id="A0A1M4UVG3"/>
<dbReference type="SUPFAM" id="SSF53067">
    <property type="entry name" value="Actin-like ATPase domain"/>
    <property type="match status" value="2"/>
</dbReference>
<dbReference type="GO" id="GO:0005737">
    <property type="term" value="C:cytoplasm"/>
    <property type="evidence" value="ECO:0007669"/>
    <property type="project" value="UniProtKB-SubCell"/>
</dbReference>
<keyword evidence="4 7" id="KW-0547">Nucleotide-binding</keyword>
<dbReference type="Pfam" id="PF00871">
    <property type="entry name" value="Acetate_kinase"/>
    <property type="match status" value="1"/>
</dbReference>
<dbReference type="UniPathway" id="UPA00340">
    <property type="reaction ID" value="UER00458"/>
</dbReference>
<evidence type="ECO:0000256" key="7">
    <source>
        <dbReference type="HAMAP-Rule" id="MF_00020"/>
    </source>
</evidence>
<keyword evidence="2 7" id="KW-0963">Cytoplasm</keyword>
<dbReference type="Proteomes" id="UP000184035">
    <property type="component" value="Unassembled WGS sequence"/>
</dbReference>
<dbReference type="RefSeq" id="WP_072893865.1">
    <property type="nucleotide sequence ID" value="NZ_FQVM01000006.1"/>
</dbReference>
<feature type="binding site" evidence="7">
    <location>
        <position position="384"/>
    </location>
    <ligand>
        <name>Mg(2+)</name>
        <dbReference type="ChEBI" id="CHEBI:18420"/>
    </ligand>
</feature>
<dbReference type="GO" id="GO:0000287">
    <property type="term" value="F:magnesium ion binding"/>
    <property type="evidence" value="ECO:0007669"/>
    <property type="project" value="UniProtKB-UniRule"/>
</dbReference>
<keyword evidence="7" id="KW-0460">Magnesium</keyword>
<dbReference type="Gene3D" id="3.30.420.40">
    <property type="match status" value="2"/>
</dbReference>
<feature type="active site" description="Proton donor/acceptor" evidence="7">
    <location>
        <position position="147"/>
    </location>
</feature>
<comment type="subcellular location">
    <subcellularLocation>
        <location evidence="7">Cytoplasm</location>
    </subcellularLocation>
</comment>
<dbReference type="PANTHER" id="PTHR21060">
    <property type="entry name" value="ACETATE KINASE"/>
    <property type="match status" value="1"/>
</dbReference>
<evidence type="ECO:0000256" key="6">
    <source>
        <dbReference type="ARBA" id="ARBA00022840"/>
    </source>
</evidence>
<proteinExistence type="inferred from homology"/>
<comment type="catalytic activity">
    <reaction evidence="7">
        <text>acetate + ATP = acetyl phosphate + ADP</text>
        <dbReference type="Rhea" id="RHEA:11352"/>
        <dbReference type="ChEBI" id="CHEBI:22191"/>
        <dbReference type="ChEBI" id="CHEBI:30089"/>
        <dbReference type="ChEBI" id="CHEBI:30616"/>
        <dbReference type="ChEBI" id="CHEBI:456216"/>
        <dbReference type="EC" id="2.7.2.1"/>
    </reaction>
</comment>
<dbReference type="PIRSF" id="PIRSF000722">
    <property type="entry name" value="Acetate_prop_kin"/>
    <property type="match status" value="1"/>
</dbReference>
<evidence type="ECO:0000256" key="4">
    <source>
        <dbReference type="ARBA" id="ARBA00022741"/>
    </source>
</evidence>
<dbReference type="GO" id="GO:0005524">
    <property type="term" value="F:ATP binding"/>
    <property type="evidence" value="ECO:0007669"/>
    <property type="project" value="UniProtKB-KW"/>
</dbReference>
<dbReference type="HAMAP" id="MF_00020">
    <property type="entry name" value="Acetate_kinase"/>
    <property type="match status" value="1"/>
</dbReference>
<dbReference type="InterPro" id="IPR004372">
    <property type="entry name" value="Ac/propionate_kinase"/>
</dbReference>
<keyword evidence="10" id="KW-1185">Reference proteome</keyword>
<sequence>MNILVINCGSSSLKYQLIKMENEAVLAKGLVERIGIEGSILTHKAKGDKFVQEEPMKDHKDAIKLVLEALIDENHGVIKSMDEISAVGHRVVHGGEKYSKSVIVNDEVMKELEACAKLAPLHNPANIIGINACKTLMPNTPMVVVFDTAFHQTMPEKAYMYALPYEFYKEHQIRKYGFHGTSHKYVSQKAAEAMGKDIKDLKMVTCHIGNGSSCTAVDGGKSVDTSMGFTPLDGLVMGTRSGSLDPAVVTYLMKELNCSPDEVNDILNKKSGLIGISGLSSDFRDIKQAAWDGNERAKLAVDMLTYRIEQYIGSYAVAMKGLDCIVFTAGVGENDFYSRGIVCRDLEFMGVKIDEEVNKATVGDFAELSTKDSKVKVFVIPTNEELMIAKETLDLIQK</sequence>
<comment type="pathway">
    <text evidence="7">Metabolic intermediate biosynthesis; acetyl-CoA biosynthesis; acetyl-CoA from acetate: step 1/2.</text>
</comment>
<evidence type="ECO:0000313" key="10">
    <source>
        <dbReference type="Proteomes" id="UP000184035"/>
    </source>
</evidence>
<evidence type="ECO:0000256" key="3">
    <source>
        <dbReference type="ARBA" id="ARBA00022679"/>
    </source>
</evidence>
<feature type="binding site" evidence="7">
    <location>
        <position position="14"/>
    </location>
    <ligand>
        <name>ATP</name>
        <dbReference type="ChEBI" id="CHEBI:30616"/>
    </ligand>
</feature>
<evidence type="ECO:0000256" key="1">
    <source>
        <dbReference type="ARBA" id="ARBA00008748"/>
    </source>
</evidence>
<dbReference type="PROSITE" id="PS01075">
    <property type="entry name" value="ACETATE_KINASE_1"/>
    <property type="match status" value="1"/>
</dbReference>
<dbReference type="PRINTS" id="PR00471">
    <property type="entry name" value="ACETATEKNASE"/>
</dbReference>
<feature type="site" description="Transition state stabilizer" evidence="7">
    <location>
        <position position="179"/>
    </location>
</feature>
<dbReference type="CDD" id="cd24010">
    <property type="entry name" value="ASKHA_NBD_AcK_PK"/>
    <property type="match status" value="1"/>
</dbReference>
<keyword evidence="6 7" id="KW-0067">ATP-binding</keyword>
<feature type="binding site" evidence="7">
    <location>
        <position position="7"/>
    </location>
    <ligand>
        <name>Mg(2+)</name>
        <dbReference type="ChEBI" id="CHEBI:18420"/>
    </ligand>
</feature>
<organism evidence="9 10">
    <name type="scientific">Clostridium fallax</name>
    <dbReference type="NCBI Taxonomy" id="1533"/>
    <lineage>
        <taxon>Bacteria</taxon>
        <taxon>Bacillati</taxon>
        <taxon>Bacillota</taxon>
        <taxon>Clostridia</taxon>
        <taxon>Eubacteriales</taxon>
        <taxon>Clostridiaceae</taxon>
        <taxon>Clostridium</taxon>
    </lineage>
</organism>
<dbReference type="GO" id="GO:0006083">
    <property type="term" value="P:acetate metabolic process"/>
    <property type="evidence" value="ECO:0007669"/>
    <property type="project" value="TreeGrafter"/>
</dbReference>
<comment type="subunit">
    <text evidence="7">Homodimer.</text>
</comment>
<evidence type="ECO:0000256" key="5">
    <source>
        <dbReference type="ARBA" id="ARBA00022777"/>
    </source>
</evidence>
<comment type="cofactor">
    <cofactor evidence="7">
        <name>Mg(2+)</name>
        <dbReference type="ChEBI" id="CHEBI:18420"/>
    </cofactor>
    <cofactor evidence="7">
        <name>Mn(2+)</name>
        <dbReference type="ChEBI" id="CHEBI:29035"/>
    </cofactor>
    <text evidence="7">Mg(2+). Can also accept Mn(2+).</text>
</comment>
<protein>
    <recommendedName>
        <fullName evidence="7">Acetate kinase</fullName>
        <ecNumber evidence="7">2.7.2.1</ecNumber>
    </recommendedName>
    <alternativeName>
        <fullName evidence="7">Acetokinase</fullName>
    </alternativeName>
</protein>
<feature type="binding site" evidence="7">
    <location>
        <position position="90"/>
    </location>
    <ligand>
        <name>substrate</name>
    </ligand>
</feature>
<dbReference type="InterPro" id="IPR023865">
    <property type="entry name" value="Aliphatic_acid_kinase_CS"/>
</dbReference>
<name>A0A1M4UVG3_9CLOT</name>
<reference evidence="9 10" key="1">
    <citation type="submission" date="2016-11" db="EMBL/GenBank/DDBJ databases">
        <authorList>
            <person name="Jaros S."/>
            <person name="Januszkiewicz K."/>
            <person name="Wedrychowicz H."/>
        </authorList>
    </citation>
    <scope>NUCLEOTIDE SEQUENCE [LARGE SCALE GENOMIC DNA]</scope>
    <source>
        <strain evidence="9 10">DSM 2631</strain>
    </source>
</reference>
<evidence type="ECO:0000256" key="8">
    <source>
        <dbReference type="RuleBase" id="RU003835"/>
    </source>
</evidence>
<feature type="site" description="Transition state stabilizer" evidence="7">
    <location>
        <position position="240"/>
    </location>
</feature>
<dbReference type="EMBL" id="FQVM01000006">
    <property type="protein sequence ID" value="SHE60675.1"/>
    <property type="molecule type" value="Genomic_DNA"/>
</dbReference>
<evidence type="ECO:0000256" key="2">
    <source>
        <dbReference type="ARBA" id="ARBA00022490"/>
    </source>
</evidence>
<feature type="binding site" evidence="7">
    <location>
        <begin position="330"/>
        <end position="334"/>
    </location>
    <ligand>
        <name>ATP</name>
        <dbReference type="ChEBI" id="CHEBI:30616"/>
    </ligand>
</feature>
<keyword evidence="3 7" id="KW-0808">Transferase</keyword>
<comment type="function">
    <text evidence="7">Catalyzes the formation of acetyl phosphate from acetate and ATP. Can also catalyze the reverse reaction.</text>
</comment>
<comment type="similarity">
    <text evidence="1 7 8">Belongs to the acetokinase family.</text>
</comment>
<feature type="binding site" evidence="7">
    <location>
        <begin position="282"/>
        <end position="284"/>
    </location>
    <ligand>
        <name>ATP</name>
        <dbReference type="ChEBI" id="CHEBI:30616"/>
    </ligand>
</feature>
<keyword evidence="5 7" id="KW-0418">Kinase</keyword>
<dbReference type="NCBIfam" id="TIGR00016">
    <property type="entry name" value="ackA"/>
    <property type="match status" value="1"/>
</dbReference>
<dbReference type="STRING" id="1533.SAMN05443638_10622"/>
<dbReference type="PANTHER" id="PTHR21060:SF15">
    <property type="entry name" value="ACETATE KINASE-RELATED"/>
    <property type="match status" value="1"/>
</dbReference>